<keyword evidence="2" id="KW-1185">Reference proteome</keyword>
<dbReference type="Proteomes" id="UP001152747">
    <property type="component" value="Unassembled WGS sequence"/>
</dbReference>
<dbReference type="EMBL" id="CANHGI010000002">
    <property type="protein sequence ID" value="CAI5441456.1"/>
    <property type="molecule type" value="Genomic_DNA"/>
</dbReference>
<dbReference type="AlphaFoldDB" id="A0A9P1IC58"/>
<dbReference type="InterPro" id="IPR019319">
    <property type="entry name" value="Plg-R(KT)"/>
</dbReference>
<gene>
    <name evidence="1" type="ORF">CAMP_LOCUS4093</name>
</gene>
<dbReference type="OrthoDB" id="10256697at2759"/>
<organism evidence="1 2">
    <name type="scientific">Caenorhabditis angaria</name>
    <dbReference type="NCBI Taxonomy" id="860376"/>
    <lineage>
        <taxon>Eukaryota</taxon>
        <taxon>Metazoa</taxon>
        <taxon>Ecdysozoa</taxon>
        <taxon>Nematoda</taxon>
        <taxon>Chromadorea</taxon>
        <taxon>Rhabditida</taxon>
        <taxon>Rhabditina</taxon>
        <taxon>Rhabditomorpha</taxon>
        <taxon>Rhabditoidea</taxon>
        <taxon>Rhabditidae</taxon>
        <taxon>Peloderinae</taxon>
        <taxon>Caenorhabditis</taxon>
    </lineage>
</organism>
<dbReference type="PANTHER" id="PTHR13411:SF5">
    <property type="entry name" value="PROTEIN CBR-TAG-281"/>
    <property type="match status" value="1"/>
</dbReference>
<dbReference type="GO" id="GO:0005886">
    <property type="term" value="C:plasma membrane"/>
    <property type="evidence" value="ECO:0007669"/>
    <property type="project" value="InterPro"/>
</dbReference>
<reference evidence="1" key="1">
    <citation type="submission" date="2022-11" db="EMBL/GenBank/DDBJ databases">
        <authorList>
            <person name="Kikuchi T."/>
        </authorList>
    </citation>
    <scope>NUCLEOTIDE SEQUENCE</scope>
    <source>
        <strain evidence="1">PS1010</strain>
    </source>
</reference>
<dbReference type="PANTHER" id="PTHR13411">
    <property type="entry name" value="PLASMINOGEN RECEPTOR (KT)"/>
    <property type="match status" value="1"/>
</dbReference>
<comment type="caution">
    <text evidence="1">The sequence shown here is derived from an EMBL/GenBank/DDBJ whole genome shotgun (WGS) entry which is preliminary data.</text>
</comment>
<evidence type="ECO:0000313" key="1">
    <source>
        <dbReference type="EMBL" id="CAI5441456.1"/>
    </source>
</evidence>
<name>A0A9P1IC58_9PELO</name>
<sequence length="145" mass="16444">MGSYISHQPDNSNIAKIVQDLEKTRIEREIAFAQLLERRKLAYKIAEEREKFNWSACAGGLVIALSAMSSLHHKNLLHVIPMFPVASYLGYKAHFCYGDQLKRINESANAFLEDNSDNLVPLPPSIADIKKRAKQLKQLADDEVY</sequence>
<dbReference type="Pfam" id="PF10166">
    <property type="entry name" value="DUF2368"/>
    <property type="match status" value="1"/>
</dbReference>
<proteinExistence type="predicted"/>
<evidence type="ECO:0000313" key="2">
    <source>
        <dbReference type="Proteomes" id="UP001152747"/>
    </source>
</evidence>
<protein>
    <submittedName>
        <fullName evidence="1">Uncharacterized protein</fullName>
    </submittedName>
</protein>
<accession>A0A9P1IC58</accession>